<dbReference type="InterPro" id="IPR001478">
    <property type="entry name" value="PDZ"/>
</dbReference>
<feature type="chain" id="PRO_5003216175" evidence="7">
    <location>
        <begin position="20"/>
        <end position="706"/>
    </location>
</feature>
<dbReference type="PANTHER" id="PTHR32060:SF22">
    <property type="entry name" value="CARBOXYL-TERMINAL-PROCESSING PEPTIDASE 3, CHLOROPLASTIC"/>
    <property type="match status" value="1"/>
</dbReference>
<dbReference type="InterPro" id="IPR005151">
    <property type="entry name" value="Tail-specific_protease"/>
</dbReference>
<dbReference type="InterPro" id="IPR020992">
    <property type="entry name" value="Tail_Prtase_C"/>
</dbReference>
<feature type="region of interest" description="Disordered" evidence="6">
    <location>
        <begin position="648"/>
        <end position="676"/>
    </location>
</feature>
<dbReference type="CDD" id="cd07560">
    <property type="entry name" value="Peptidase_S41_CPP"/>
    <property type="match status" value="1"/>
</dbReference>
<feature type="compositionally biased region" description="Basic and acidic residues" evidence="6">
    <location>
        <begin position="648"/>
        <end position="664"/>
    </location>
</feature>
<keyword evidence="2 5" id="KW-0645">Protease</keyword>
<protein>
    <submittedName>
        <fullName evidence="9">Periplasmic protease</fullName>
    </submittedName>
</protein>
<dbReference type="EMBL" id="GU567957">
    <property type="protein sequence ID" value="ADI21505.1"/>
    <property type="molecule type" value="Genomic_DNA"/>
</dbReference>
<evidence type="ECO:0000256" key="2">
    <source>
        <dbReference type="ARBA" id="ARBA00022670"/>
    </source>
</evidence>
<comment type="similarity">
    <text evidence="1 5">Belongs to the peptidase S41A family.</text>
</comment>
<dbReference type="GO" id="GO:0004175">
    <property type="term" value="F:endopeptidase activity"/>
    <property type="evidence" value="ECO:0007669"/>
    <property type="project" value="TreeGrafter"/>
</dbReference>
<dbReference type="GO" id="GO:0007165">
    <property type="term" value="P:signal transduction"/>
    <property type="evidence" value="ECO:0007669"/>
    <property type="project" value="TreeGrafter"/>
</dbReference>
<feature type="compositionally biased region" description="Basic and acidic residues" evidence="6">
    <location>
        <begin position="596"/>
        <end position="629"/>
    </location>
</feature>
<dbReference type="MEROPS" id="S41.001"/>
<dbReference type="CDD" id="cd06782">
    <property type="entry name" value="cpPDZ_CPP-like"/>
    <property type="match status" value="1"/>
</dbReference>
<evidence type="ECO:0000256" key="5">
    <source>
        <dbReference type="RuleBase" id="RU004404"/>
    </source>
</evidence>
<evidence type="ECO:0000256" key="1">
    <source>
        <dbReference type="ARBA" id="ARBA00009179"/>
    </source>
</evidence>
<evidence type="ECO:0000256" key="6">
    <source>
        <dbReference type="SAM" id="MobiDB-lite"/>
    </source>
</evidence>
<dbReference type="SUPFAM" id="SSF50156">
    <property type="entry name" value="PDZ domain-like"/>
    <property type="match status" value="1"/>
</dbReference>
<proteinExistence type="inferred from homology"/>
<dbReference type="SMART" id="SM00228">
    <property type="entry name" value="PDZ"/>
    <property type="match status" value="1"/>
</dbReference>
<evidence type="ECO:0000313" key="9">
    <source>
        <dbReference type="EMBL" id="ADI21505.1"/>
    </source>
</evidence>
<dbReference type="InterPro" id="IPR040573">
    <property type="entry name" value="TSP_N"/>
</dbReference>
<dbReference type="InterPro" id="IPR029045">
    <property type="entry name" value="ClpP/crotonase-like_dom_sf"/>
</dbReference>
<dbReference type="InterPro" id="IPR004447">
    <property type="entry name" value="Peptidase_S41A"/>
</dbReference>
<keyword evidence="4 5" id="KW-0720">Serine protease</keyword>
<dbReference type="GO" id="GO:0030288">
    <property type="term" value="C:outer membrane-bounded periplasmic space"/>
    <property type="evidence" value="ECO:0007669"/>
    <property type="project" value="TreeGrafter"/>
</dbReference>
<dbReference type="GO" id="GO:0006508">
    <property type="term" value="P:proteolysis"/>
    <property type="evidence" value="ECO:0007669"/>
    <property type="project" value="UniProtKB-KW"/>
</dbReference>
<evidence type="ECO:0000256" key="3">
    <source>
        <dbReference type="ARBA" id="ARBA00022801"/>
    </source>
</evidence>
<keyword evidence="7" id="KW-0732">Signal</keyword>
<evidence type="ECO:0000256" key="7">
    <source>
        <dbReference type="SAM" id="SignalP"/>
    </source>
</evidence>
<dbReference type="AlphaFoldDB" id="E7C231"/>
<keyword evidence="3 5" id="KW-0378">Hydrolase</keyword>
<dbReference type="NCBIfam" id="TIGR00225">
    <property type="entry name" value="prc"/>
    <property type="match status" value="1"/>
</dbReference>
<dbReference type="SMART" id="SM00245">
    <property type="entry name" value="TSPc"/>
    <property type="match status" value="1"/>
</dbReference>
<sequence>MKRLFIICSLILAMPPLEAELTPEQSSRIAKTVGQIIGQIHYRQTKLNDEISGYHLKNYLNALDFSHMIFLQSDVDHYEQMLGKRLDDQVKFGRLTSANEIFNKYLERLSERKTMVDDILKEEMDFSKNEEFNPVRNKLPWPKNNAEARNLWRSRIKLELLADRLTFSKVGKEPDPKKIEESIAKIQRRYERLLKTMKGYDRDDILETFLSSLTRAYDPHSDYMSPHEAENFKINSIDMKLTGIGAVLQADDGYTKIVRIMPGGPANRSKLIHPNDRIVAVQNPGDKIPTDILDMKLDKVVSLIRGKKGSVVKLTIIPAGTDERKVISITRDEVPLEDQLAKGYIIERERDGSKEKLGVIKLPGFYDKCSNHCKVIIERFVKENVSGIVLDLRYNGGGILSEAIKLTGLFIEKGPVVQVKDYRGRKKVMSDTDRSVTYDGPLVVAVSHMSASASEIVAAALQDHGRAIIVGGKATHGKGTVQQILPLNRSFIANLAGDSGQLKFTISKFYRINGATTQRDGVTPDIILPSLLDYLGTSEADLPRALESDKIAEAQYNSLDQVSAFFNSLRKASSKRIESDTDYHYILEDINRAQERKEDPTVSLNEKIRRQESTENKKRVEKRNEERASRSMPNEEYFEIDVKIAENDKPLKKLDPPKPKKESTEPDNNQPADLNTFNVDPELRETLHILSDFLFLNKKLASKITK</sequence>
<evidence type="ECO:0000256" key="4">
    <source>
        <dbReference type="ARBA" id="ARBA00022825"/>
    </source>
</evidence>
<reference evidence="9" key="1">
    <citation type="submission" date="2010-01" db="EMBL/GenBank/DDBJ databases">
        <title>Genome fragments of uncultured bacteria from the North Pacific subtropical Gyre.</title>
        <authorList>
            <person name="Pham V.D."/>
            <person name="Delong E.F."/>
        </authorList>
    </citation>
    <scope>NUCLEOTIDE SEQUENCE</scope>
</reference>
<dbReference type="Gene3D" id="3.90.226.10">
    <property type="entry name" value="2-enoyl-CoA Hydratase, Chain A, domain 1"/>
    <property type="match status" value="1"/>
</dbReference>
<feature type="compositionally biased region" description="Polar residues" evidence="6">
    <location>
        <begin position="666"/>
        <end position="676"/>
    </location>
</feature>
<dbReference type="PANTHER" id="PTHR32060">
    <property type="entry name" value="TAIL-SPECIFIC PROTEASE"/>
    <property type="match status" value="1"/>
</dbReference>
<dbReference type="Pfam" id="PF00595">
    <property type="entry name" value="PDZ"/>
    <property type="match status" value="1"/>
</dbReference>
<feature type="signal peptide" evidence="7">
    <location>
        <begin position="1"/>
        <end position="19"/>
    </location>
</feature>
<dbReference type="Pfam" id="PF11818">
    <property type="entry name" value="DUF3340"/>
    <property type="match status" value="1"/>
</dbReference>
<accession>E7C231</accession>
<dbReference type="SUPFAM" id="SSF52096">
    <property type="entry name" value="ClpP/crotonase"/>
    <property type="match status" value="1"/>
</dbReference>
<evidence type="ECO:0000259" key="8">
    <source>
        <dbReference type="PROSITE" id="PS50106"/>
    </source>
</evidence>
<feature type="region of interest" description="Disordered" evidence="6">
    <location>
        <begin position="596"/>
        <end position="634"/>
    </location>
</feature>
<dbReference type="Gene3D" id="2.30.42.10">
    <property type="match status" value="1"/>
</dbReference>
<feature type="domain" description="PDZ" evidence="8">
    <location>
        <begin position="231"/>
        <end position="311"/>
    </location>
</feature>
<dbReference type="InterPro" id="IPR036034">
    <property type="entry name" value="PDZ_sf"/>
</dbReference>
<dbReference type="Pfam" id="PF03572">
    <property type="entry name" value="Peptidase_S41"/>
    <property type="match status" value="1"/>
</dbReference>
<dbReference type="GO" id="GO:0008236">
    <property type="term" value="F:serine-type peptidase activity"/>
    <property type="evidence" value="ECO:0007669"/>
    <property type="project" value="UniProtKB-KW"/>
</dbReference>
<dbReference type="Pfam" id="PF17804">
    <property type="entry name" value="TSP_NTD"/>
    <property type="match status" value="1"/>
</dbReference>
<dbReference type="PROSITE" id="PS50106">
    <property type="entry name" value="PDZ"/>
    <property type="match status" value="1"/>
</dbReference>
<organism evidence="9">
    <name type="scientific">uncultured verrucomicrobium HF0070_15G23</name>
    <dbReference type="NCBI Taxonomy" id="723594"/>
    <lineage>
        <taxon>Bacteria</taxon>
        <taxon>Pseudomonadati</taxon>
        <taxon>Verrucomicrobiota</taxon>
        <taxon>environmental samples</taxon>
    </lineage>
</organism>
<name>E7C231_9BACT</name>